<evidence type="ECO:0000256" key="1">
    <source>
        <dbReference type="ARBA" id="ARBA00004123"/>
    </source>
</evidence>
<keyword evidence="9 11" id="KW-0687">Ribonucleoprotein</keyword>
<evidence type="ECO:0000256" key="12">
    <source>
        <dbReference type="SAM" id="MobiDB-lite"/>
    </source>
</evidence>
<reference evidence="14" key="1">
    <citation type="submission" date="2020-06" db="EMBL/GenBank/DDBJ databases">
        <authorList>
            <person name="Li T."/>
            <person name="Hu X."/>
            <person name="Zhang T."/>
            <person name="Song X."/>
            <person name="Zhang H."/>
            <person name="Dai N."/>
            <person name="Sheng W."/>
            <person name="Hou X."/>
            <person name="Wei L."/>
        </authorList>
    </citation>
    <scope>NUCLEOTIDE SEQUENCE</scope>
    <source>
        <strain evidence="14">KEN8</strain>
        <tissue evidence="14">Leaf</tissue>
    </source>
</reference>
<dbReference type="EMBL" id="JACGWM010000004">
    <property type="protein sequence ID" value="KAL0376301.1"/>
    <property type="molecule type" value="Genomic_DNA"/>
</dbReference>
<feature type="domain" description="BED-type" evidence="13">
    <location>
        <begin position="527"/>
        <end position="583"/>
    </location>
</feature>
<dbReference type="InterPro" id="IPR000597">
    <property type="entry name" value="Ribosomal_uL3"/>
</dbReference>
<dbReference type="GO" id="GO:0005840">
    <property type="term" value="C:ribosome"/>
    <property type="evidence" value="ECO:0007669"/>
    <property type="project" value="UniProtKB-KW"/>
</dbReference>
<feature type="domain" description="BED-type" evidence="13">
    <location>
        <begin position="403"/>
        <end position="459"/>
    </location>
</feature>
<proteinExistence type="inferred from homology"/>
<keyword evidence="4 10" id="KW-0863">Zinc-finger</keyword>
<dbReference type="InterPro" id="IPR003656">
    <property type="entry name" value="Znf_BED"/>
</dbReference>
<comment type="subcellular location">
    <subcellularLocation>
        <location evidence="1">Nucleus</location>
    </subcellularLocation>
</comment>
<keyword evidence="8" id="KW-0539">Nucleus</keyword>
<dbReference type="Gene3D" id="3.30.160.810">
    <property type="match status" value="1"/>
</dbReference>
<evidence type="ECO:0000256" key="6">
    <source>
        <dbReference type="ARBA" id="ARBA00022980"/>
    </source>
</evidence>
<dbReference type="FunFam" id="3.30.160.810:FF:000001">
    <property type="entry name" value="50S ribosomal protein L3"/>
    <property type="match status" value="1"/>
</dbReference>
<organism evidence="14">
    <name type="scientific">Sesamum calycinum</name>
    <dbReference type="NCBI Taxonomy" id="2727403"/>
    <lineage>
        <taxon>Eukaryota</taxon>
        <taxon>Viridiplantae</taxon>
        <taxon>Streptophyta</taxon>
        <taxon>Embryophyta</taxon>
        <taxon>Tracheophyta</taxon>
        <taxon>Spermatophyta</taxon>
        <taxon>Magnoliopsida</taxon>
        <taxon>eudicotyledons</taxon>
        <taxon>Gunneridae</taxon>
        <taxon>Pentapetalae</taxon>
        <taxon>asterids</taxon>
        <taxon>lamiids</taxon>
        <taxon>Lamiales</taxon>
        <taxon>Pedaliaceae</taxon>
        <taxon>Sesamum</taxon>
    </lineage>
</organism>
<protein>
    <submittedName>
        <fullName evidence="14">50S ribosomal protein L3-2, mitochondrial</fullName>
    </submittedName>
</protein>
<dbReference type="GO" id="GO:0003735">
    <property type="term" value="F:structural constituent of ribosome"/>
    <property type="evidence" value="ECO:0007669"/>
    <property type="project" value="InterPro"/>
</dbReference>
<dbReference type="GO" id="GO:0008270">
    <property type="term" value="F:zinc ion binding"/>
    <property type="evidence" value="ECO:0007669"/>
    <property type="project" value="UniProtKB-KW"/>
</dbReference>
<dbReference type="InterPro" id="IPR019927">
    <property type="entry name" value="Ribosomal_uL3_bac/org-type"/>
</dbReference>
<dbReference type="InterPro" id="IPR019926">
    <property type="entry name" value="Ribosomal_uL3_CS"/>
</dbReference>
<dbReference type="HAMAP" id="MF_01325_B">
    <property type="entry name" value="Ribosomal_uL3_B"/>
    <property type="match status" value="1"/>
</dbReference>
<dbReference type="NCBIfam" id="TIGR03625">
    <property type="entry name" value="L3_bact"/>
    <property type="match status" value="1"/>
</dbReference>
<dbReference type="Pfam" id="PF05699">
    <property type="entry name" value="Dimer_Tnp_hAT"/>
    <property type="match status" value="1"/>
</dbReference>
<dbReference type="GO" id="GO:1990904">
    <property type="term" value="C:ribonucleoprotein complex"/>
    <property type="evidence" value="ECO:0007669"/>
    <property type="project" value="UniProtKB-KW"/>
</dbReference>
<keyword evidence="3" id="KW-0479">Metal-binding</keyword>
<dbReference type="PROSITE" id="PS00474">
    <property type="entry name" value="RIBOSOMAL_L3"/>
    <property type="match status" value="1"/>
</dbReference>
<evidence type="ECO:0000256" key="3">
    <source>
        <dbReference type="ARBA" id="ARBA00022723"/>
    </source>
</evidence>
<evidence type="ECO:0000256" key="10">
    <source>
        <dbReference type="PROSITE-ProRule" id="PRU00027"/>
    </source>
</evidence>
<dbReference type="SUPFAM" id="SSF50447">
    <property type="entry name" value="Translation proteins"/>
    <property type="match status" value="1"/>
</dbReference>
<dbReference type="Pfam" id="PF00297">
    <property type="entry name" value="Ribosomal_L3"/>
    <property type="match status" value="1"/>
</dbReference>
<dbReference type="PROSITE" id="PS50808">
    <property type="entry name" value="ZF_BED"/>
    <property type="match status" value="2"/>
</dbReference>
<evidence type="ECO:0000259" key="13">
    <source>
        <dbReference type="PROSITE" id="PS50808"/>
    </source>
</evidence>
<keyword evidence="6 11" id="KW-0689">Ribosomal protein</keyword>
<dbReference type="InterPro" id="IPR009000">
    <property type="entry name" value="Transl_B-barrel_sf"/>
</dbReference>
<dbReference type="InterPro" id="IPR012337">
    <property type="entry name" value="RNaseH-like_sf"/>
</dbReference>
<dbReference type="GO" id="GO:0046983">
    <property type="term" value="F:protein dimerization activity"/>
    <property type="evidence" value="ECO:0007669"/>
    <property type="project" value="InterPro"/>
</dbReference>
<keyword evidence="7" id="KW-0238">DNA-binding</keyword>
<feature type="compositionally biased region" description="Polar residues" evidence="12">
    <location>
        <begin position="206"/>
        <end position="215"/>
    </location>
</feature>
<evidence type="ECO:0000256" key="7">
    <source>
        <dbReference type="ARBA" id="ARBA00023125"/>
    </source>
</evidence>
<evidence type="ECO:0000313" key="14">
    <source>
        <dbReference type="EMBL" id="KAL0376301.1"/>
    </source>
</evidence>
<reference evidence="14" key="2">
    <citation type="journal article" date="2024" name="Plant">
        <title>Genomic evolution and insights into agronomic trait innovations of Sesamum species.</title>
        <authorList>
            <person name="Miao H."/>
            <person name="Wang L."/>
            <person name="Qu L."/>
            <person name="Liu H."/>
            <person name="Sun Y."/>
            <person name="Le M."/>
            <person name="Wang Q."/>
            <person name="Wei S."/>
            <person name="Zheng Y."/>
            <person name="Lin W."/>
            <person name="Duan Y."/>
            <person name="Cao H."/>
            <person name="Xiong S."/>
            <person name="Wang X."/>
            <person name="Wei L."/>
            <person name="Li C."/>
            <person name="Ma Q."/>
            <person name="Ju M."/>
            <person name="Zhao R."/>
            <person name="Li G."/>
            <person name="Mu C."/>
            <person name="Tian Q."/>
            <person name="Mei H."/>
            <person name="Zhang T."/>
            <person name="Gao T."/>
            <person name="Zhang H."/>
        </authorList>
    </citation>
    <scope>NUCLEOTIDE SEQUENCE</scope>
    <source>
        <strain evidence="14">KEN8</strain>
    </source>
</reference>
<feature type="region of interest" description="Disordered" evidence="12">
    <location>
        <begin position="205"/>
        <end position="227"/>
    </location>
</feature>
<dbReference type="Gene3D" id="2.40.30.10">
    <property type="entry name" value="Translation factors"/>
    <property type="match status" value="1"/>
</dbReference>
<dbReference type="GO" id="GO:0005634">
    <property type="term" value="C:nucleus"/>
    <property type="evidence" value="ECO:0007669"/>
    <property type="project" value="UniProtKB-SubCell"/>
</dbReference>
<dbReference type="PANTHER" id="PTHR32166">
    <property type="entry name" value="OSJNBA0013A04.12 PROTEIN"/>
    <property type="match status" value="1"/>
</dbReference>
<evidence type="ECO:0000256" key="11">
    <source>
        <dbReference type="RuleBase" id="RU003905"/>
    </source>
</evidence>
<dbReference type="FunFam" id="2.40.30.10:FF:000004">
    <property type="entry name" value="50S ribosomal protein L3"/>
    <property type="match status" value="1"/>
</dbReference>
<feature type="region of interest" description="Disordered" evidence="12">
    <location>
        <begin position="1262"/>
        <end position="1292"/>
    </location>
</feature>
<dbReference type="GO" id="GO:0006412">
    <property type="term" value="P:translation"/>
    <property type="evidence" value="ECO:0007669"/>
    <property type="project" value="InterPro"/>
</dbReference>
<evidence type="ECO:0000256" key="4">
    <source>
        <dbReference type="ARBA" id="ARBA00022771"/>
    </source>
</evidence>
<accession>A0AAW2R9L3</accession>
<comment type="similarity">
    <text evidence="2 11">Belongs to the universal ribosomal protein uL3 family.</text>
</comment>
<dbReference type="InterPro" id="IPR007021">
    <property type="entry name" value="DUF659"/>
</dbReference>
<feature type="compositionally biased region" description="Acidic residues" evidence="12">
    <location>
        <begin position="1263"/>
        <end position="1292"/>
    </location>
</feature>
<sequence length="1292" mass="147430">MAAASKGLVSRLTHLLFFRPTSPLSLSQASLHQTTQVRTFTLEAEKHDSISSRVIQATPRVMTRHSKRTGAIAVKCGMTALWDKWGARIPVTILWLDDNIVSQVKTPEKEGFSALQIGCGQKKEKHLRKPEVGHFRAQGVPMKRKLTEFPVTEDALLPVGTSISVRHFVPGQYVDVTGITKGKGFQGGMKRWGFKGMPASHGASLSHRSIGSTGQRDAPGKVFKGKKMPGHMGVEQRTVKNVWIYKVDPARNLLWVKGQVCNSGEFYATFPYWKSLRWRRIPFLDILLVEIHLELLVLLQVPGATGNFVFIKDAVYKKPDMSLLPFPTYFAPEDEDPAKLEPLVADIVVAPGPGRMLSVIARNNGTEPVLELCGFEKSVAMRRNYERTALRNGLKMASLRSSGYVDPGWEHGVAQDERKKKVRCNYCGKVVSGGIYRLKQHLARLSGEVTYCDKAPEDVRLKMRENLEGCRLGKKSRQIEYDEPSYLNFSTTDDVEDVEHVGYRRKGKQLSSDKDLVINMTPLRSLGYVDPGWEHGVPQDDRKKKVKCNYCEKIVSGGINRFKQHLARIPGEVAPCKNAPEEVYLKIKDNMKWHRTGRRHRRPDTKEVSTFYLNSENEEEEQEEEAAYSVGNDKLVLGERRFDRDLRRTFKGLSACNGSEPLSKRPRFDANVLKTPKIQMPVSGKQVQSGSPKRSRREVVSAISKFFYHAGVPPHAANSPYFHKMLELVGQYGTDLVGPSSHLLCGRFLQDEILTIKSYLDEYKASWAITGCSILADCRRDFQGRTLINILVSCPRGVYFVCSVDATGVIDDATYLYKLLDRVVEEMGEENVVQVITQNTPSYRAAGKMLEERRRNLFWTPCAAYCIDQMLEEFMKLNRVRDCIEKGQKITKFIYNRIWLLNLMKKEFTGGEELLKPSVTRSASSFSTLQSLLDQRVGLRRMFQSKKWVSSRFSKLDEGKEVENIVLDSSFWRKVQFVRRSIDPIVEVLQKINSDESLSMPFIYNDMYRAKLSIKINHNDDARKYEPFWSVIDNHWSSLFHHPLYLAAYFLNPSYRYRPDFILHPDVVRGLNACIVKLESDSARRISASMQISDFGSAKADFGTDLAISTRSELDPAAWWQQHGINCLELQRIAVRILSQSCSSFGCEHNWSVHDQMYIQRHNRLAQKRLSETIYVHYNLRLRERQMRRKSSNSPSLDIVLQEDLLYDWTVETERQPLQEDEEILYNEMEHGDAYENDLQELDDGNADSRKRALEMVLADVVEPLDVEDPGQDDAASGDDQDLNFIDDDMTE</sequence>
<gene>
    <name evidence="14" type="ORF">Scaly_0747700</name>
</gene>
<keyword evidence="5" id="KW-0862">Zinc</keyword>
<dbReference type="PANTHER" id="PTHR32166:SF105">
    <property type="entry name" value="HAT DIMERIZATION DOMAIN-CONTAINING PROTEIN"/>
    <property type="match status" value="1"/>
</dbReference>
<evidence type="ECO:0000256" key="5">
    <source>
        <dbReference type="ARBA" id="ARBA00022833"/>
    </source>
</evidence>
<dbReference type="Pfam" id="PF04937">
    <property type="entry name" value="DUF659"/>
    <property type="match status" value="1"/>
</dbReference>
<evidence type="ECO:0000256" key="2">
    <source>
        <dbReference type="ARBA" id="ARBA00006540"/>
    </source>
</evidence>
<dbReference type="Pfam" id="PF02892">
    <property type="entry name" value="zf-BED"/>
    <property type="match status" value="2"/>
</dbReference>
<evidence type="ECO:0000256" key="9">
    <source>
        <dbReference type="ARBA" id="ARBA00023274"/>
    </source>
</evidence>
<name>A0AAW2R9L3_9LAMI</name>
<evidence type="ECO:0000256" key="8">
    <source>
        <dbReference type="ARBA" id="ARBA00023242"/>
    </source>
</evidence>
<dbReference type="SUPFAM" id="SSF53098">
    <property type="entry name" value="Ribonuclease H-like"/>
    <property type="match status" value="1"/>
</dbReference>
<comment type="caution">
    <text evidence="14">The sequence shown here is derived from an EMBL/GenBank/DDBJ whole genome shotgun (WGS) entry which is preliminary data.</text>
</comment>
<dbReference type="InterPro" id="IPR008906">
    <property type="entry name" value="HATC_C_dom"/>
</dbReference>
<dbReference type="GO" id="GO:0003677">
    <property type="term" value="F:DNA binding"/>
    <property type="evidence" value="ECO:0007669"/>
    <property type="project" value="UniProtKB-KW"/>
</dbReference>